<name>A0A1A9WEU9_9MUSC</name>
<dbReference type="VEuPathDB" id="VectorBase:GBRI017089"/>
<evidence type="ECO:0000313" key="2">
    <source>
        <dbReference type="EnsemblMetazoa" id="GBRI017089-PA"/>
    </source>
</evidence>
<reference evidence="3" key="1">
    <citation type="submission" date="2014-03" db="EMBL/GenBank/DDBJ databases">
        <authorList>
            <person name="Aksoy S."/>
            <person name="Warren W."/>
            <person name="Wilson R.K."/>
        </authorList>
    </citation>
    <scope>NUCLEOTIDE SEQUENCE [LARGE SCALE GENOMIC DNA]</scope>
    <source>
        <strain evidence="3">IAEA</strain>
    </source>
</reference>
<sequence length="115" mass="12570">MLKLESVSLEGLERREFVKEGSNFDSASSSGEAEKVLPLPSKHFLQSANNLVERVVLLGSLLSRLTGGGIIIMFALVVSGICRPSICGIAISRLIYSENIKCVELKAIKLFIQYK</sequence>
<dbReference type="EnsemblMetazoa" id="GBRI017089-RA">
    <property type="protein sequence ID" value="GBRI017089-PA"/>
    <property type="gene ID" value="GBRI017089"/>
</dbReference>
<dbReference type="AlphaFoldDB" id="A0A1A9WEU9"/>
<keyword evidence="1" id="KW-0472">Membrane</keyword>
<reference evidence="2" key="2">
    <citation type="submission" date="2020-05" db="UniProtKB">
        <authorList>
            <consortium name="EnsemblMetazoa"/>
        </authorList>
    </citation>
    <scope>IDENTIFICATION</scope>
    <source>
        <strain evidence="2">IAEA</strain>
    </source>
</reference>
<organism evidence="2 3">
    <name type="scientific">Glossina brevipalpis</name>
    <dbReference type="NCBI Taxonomy" id="37001"/>
    <lineage>
        <taxon>Eukaryota</taxon>
        <taxon>Metazoa</taxon>
        <taxon>Ecdysozoa</taxon>
        <taxon>Arthropoda</taxon>
        <taxon>Hexapoda</taxon>
        <taxon>Insecta</taxon>
        <taxon>Pterygota</taxon>
        <taxon>Neoptera</taxon>
        <taxon>Endopterygota</taxon>
        <taxon>Diptera</taxon>
        <taxon>Brachycera</taxon>
        <taxon>Muscomorpha</taxon>
        <taxon>Hippoboscoidea</taxon>
        <taxon>Glossinidae</taxon>
        <taxon>Glossina</taxon>
    </lineage>
</organism>
<evidence type="ECO:0000313" key="3">
    <source>
        <dbReference type="Proteomes" id="UP000091820"/>
    </source>
</evidence>
<evidence type="ECO:0000256" key="1">
    <source>
        <dbReference type="SAM" id="Phobius"/>
    </source>
</evidence>
<keyword evidence="1" id="KW-0812">Transmembrane</keyword>
<dbReference type="Proteomes" id="UP000091820">
    <property type="component" value="Unassembled WGS sequence"/>
</dbReference>
<keyword evidence="1" id="KW-1133">Transmembrane helix</keyword>
<proteinExistence type="predicted"/>
<accession>A0A1A9WEU9</accession>
<feature type="transmembrane region" description="Helical" evidence="1">
    <location>
        <begin position="70"/>
        <end position="91"/>
    </location>
</feature>
<keyword evidence="3" id="KW-1185">Reference proteome</keyword>
<protein>
    <submittedName>
        <fullName evidence="2">Uncharacterized protein</fullName>
    </submittedName>
</protein>